<proteinExistence type="predicted"/>
<evidence type="ECO:0000313" key="2">
    <source>
        <dbReference type="EMBL" id="KAL2474849.1"/>
    </source>
</evidence>
<feature type="domain" description="Putative plant transposon protein" evidence="1">
    <location>
        <begin position="37"/>
        <end position="184"/>
    </location>
</feature>
<sequence>MKKDSRTTLASEAFGGERSLQLEDFLPYELNSLIDVYGWLKIAETPHKIYSQLVHEFYTNLNHEIDIHGTEHYRQTWDMGEVARFLYRQDDAWPLPGRDFKHYKLTDSLLMVNVFVRYIIDPSTHRTTINNVRAPFLYHLAHRRKINLESYIYTLISTLGFQTDKRHTANFPSLINGIYEKAGVQISAAEPVIKSKRPINRYALKNEKRQPARAVEVLSAIVEQPQEEQLVTP</sequence>
<gene>
    <name evidence="2" type="ORF">Adt_35585</name>
</gene>
<keyword evidence="3" id="KW-1185">Reference proteome</keyword>
<reference evidence="3" key="1">
    <citation type="submission" date="2024-07" db="EMBL/GenBank/DDBJ databases">
        <title>Two chromosome-level genome assemblies of Korean endemic species Abeliophyllum distichum and Forsythia ovata (Oleaceae).</title>
        <authorList>
            <person name="Jang H."/>
        </authorList>
    </citation>
    <scope>NUCLEOTIDE SEQUENCE [LARGE SCALE GENOMIC DNA]</scope>
</reference>
<evidence type="ECO:0000313" key="3">
    <source>
        <dbReference type="Proteomes" id="UP001604336"/>
    </source>
</evidence>
<dbReference type="EMBL" id="JBFOLK010000011">
    <property type="protein sequence ID" value="KAL2474849.1"/>
    <property type="molecule type" value="Genomic_DNA"/>
</dbReference>
<dbReference type="Pfam" id="PF20167">
    <property type="entry name" value="Transposase_32"/>
    <property type="match status" value="1"/>
</dbReference>
<protein>
    <recommendedName>
        <fullName evidence="1">Putative plant transposon protein domain-containing protein</fullName>
    </recommendedName>
</protein>
<dbReference type="AlphaFoldDB" id="A0ABD1QIL0"/>
<comment type="caution">
    <text evidence="2">The sequence shown here is derived from an EMBL/GenBank/DDBJ whole genome shotgun (WGS) entry which is preliminary data.</text>
</comment>
<organism evidence="2 3">
    <name type="scientific">Abeliophyllum distichum</name>
    <dbReference type="NCBI Taxonomy" id="126358"/>
    <lineage>
        <taxon>Eukaryota</taxon>
        <taxon>Viridiplantae</taxon>
        <taxon>Streptophyta</taxon>
        <taxon>Embryophyta</taxon>
        <taxon>Tracheophyta</taxon>
        <taxon>Spermatophyta</taxon>
        <taxon>Magnoliopsida</taxon>
        <taxon>eudicotyledons</taxon>
        <taxon>Gunneridae</taxon>
        <taxon>Pentapetalae</taxon>
        <taxon>asterids</taxon>
        <taxon>lamiids</taxon>
        <taxon>Lamiales</taxon>
        <taxon>Oleaceae</taxon>
        <taxon>Forsythieae</taxon>
        <taxon>Abeliophyllum</taxon>
    </lineage>
</organism>
<evidence type="ECO:0000259" key="1">
    <source>
        <dbReference type="Pfam" id="PF20167"/>
    </source>
</evidence>
<dbReference type="Proteomes" id="UP001604336">
    <property type="component" value="Unassembled WGS sequence"/>
</dbReference>
<dbReference type="InterPro" id="IPR046796">
    <property type="entry name" value="Transposase_32_dom"/>
</dbReference>
<name>A0ABD1QIL0_9LAMI</name>
<accession>A0ABD1QIL0</accession>